<sequence>MDALFLAQADGDGNVGGWVLGIVLILVALAALLFFIAAVVSIIRSTNYASGGKAIWILAVLAFPFIGSLFWFVWGRNSTFQNPTPSPR</sequence>
<evidence type="ECO:0000256" key="4">
    <source>
        <dbReference type="ARBA" id="ARBA00022989"/>
    </source>
</evidence>
<dbReference type="KEGG" id="pmad:BAY61_11555"/>
<keyword evidence="5" id="KW-0472">Membrane</keyword>
<evidence type="ECO:0000256" key="5">
    <source>
        <dbReference type="ARBA" id="ARBA00023136"/>
    </source>
</evidence>
<evidence type="ECO:0000256" key="3">
    <source>
        <dbReference type="ARBA" id="ARBA00022692"/>
    </source>
</evidence>
<keyword evidence="2" id="KW-1003">Cell membrane</keyword>
<dbReference type="Pfam" id="PF13396">
    <property type="entry name" value="PLDc_N"/>
    <property type="match status" value="1"/>
</dbReference>
<evidence type="ECO:0000313" key="6">
    <source>
        <dbReference type="EMBL" id="SDC17025.1"/>
    </source>
</evidence>
<dbReference type="InterPro" id="IPR027379">
    <property type="entry name" value="CLS_N"/>
</dbReference>
<accession>A0A222VNM0</accession>
<gene>
    <name evidence="6" type="ORF">SAMN05421630_101681</name>
</gene>
<evidence type="ECO:0000256" key="2">
    <source>
        <dbReference type="ARBA" id="ARBA00022475"/>
    </source>
</evidence>
<name>A0A222VNM0_9PSEU</name>
<dbReference type="EMBL" id="FMZE01000001">
    <property type="protein sequence ID" value="SDC17025.1"/>
    <property type="molecule type" value="Genomic_DNA"/>
</dbReference>
<dbReference type="RefSeq" id="WP_091796979.1">
    <property type="nucleotide sequence ID" value="NZ_CP016353.1"/>
</dbReference>
<keyword evidence="4" id="KW-1133">Transmembrane helix</keyword>
<organism evidence="6 7">
    <name type="scientific">Prauserella marina</name>
    <dbReference type="NCBI Taxonomy" id="530584"/>
    <lineage>
        <taxon>Bacteria</taxon>
        <taxon>Bacillati</taxon>
        <taxon>Actinomycetota</taxon>
        <taxon>Actinomycetes</taxon>
        <taxon>Pseudonocardiales</taxon>
        <taxon>Pseudonocardiaceae</taxon>
        <taxon>Prauserella</taxon>
    </lineage>
</organism>
<protein>
    <submittedName>
        <fullName evidence="6">Phospholipase_D-nuclease N-terminal</fullName>
    </submittedName>
</protein>
<dbReference type="AlphaFoldDB" id="A0A222VNM0"/>
<dbReference type="GO" id="GO:0005886">
    <property type="term" value="C:plasma membrane"/>
    <property type="evidence" value="ECO:0007669"/>
    <property type="project" value="UniProtKB-SubCell"/>
</dbReference>
<keyword evidence="3" id="KW-0812">Transmembrane</keyword>
<dbReference type="OrthoDB" id="3298527at2"/>
<comment type="subcellular location">
    <subcellularLocation>
        <location evidence="1">Cell membrane</location>
        <topology evidence="1">Multi-pass membrane protein</topology>
    </subcellularLocation>
</comment>
<reference evidence="6 7" key="1">
    <citation type="submission" date="2016-10" db="EMBL/GenBank/DDBJ databases">
        <authorList>
            <person name="de Groot N.N."/>
        </authorList>
    </citation>
    <scope>NUCLEOTIDE SEQUENCE [LARGE SCALE GENOMIC DNA]</scope>
    <source>
        <strain evidence="6 7">CGMCC 4.5506</strain>
    </source>
</reference>
<keyword evidence="7" id="KW-1185">Reference proteome</keyword>
<dbReference type="Proteomes" id="UP000199494">
    <property type="component" value="Unassembled WGS sequence"/>
</dbReference>
<evidence type="ECO:0000256" key="1">
    <source>
        <dbReference type="ARBA" id="ARBA00004651"/>
    </source>
</evidence>
<proteinExistence type="predicted"/>
<evidence type="ECO:0000313" key="7">
    <source>
        <dbReference type="Proteomes" id="UP000199494"/>
    </source>
</evidence>